<gene>
    <name evidence="1" type="ORF">V1517DRAFT_331995</name>
</gene>
<proteinExistence type="predicted"/>
<accession>A0ACC3TEJ6</accession>
<comment type="caution">
    <text evidence="1">The sequence shown here is derived from an EMBL/GenBank/DDBJ whole genome shotgun (WGS) entry which is preliminary data.</text>
</comment>
<reference evidence="2" key="1">
    <citation type="journal article" date="2024" name="Front. Bioeng. Biotechnol.">
        <title>Genome-scale model development and genomic sequencing of the oleaginous clade Lipomyces.</title>
        <authorList>
            <person name="Czajka J.J."/>
            <person name="Han Y."/>
            <person name="Kim J."/>
            <person name="Mondo S.J."/>
            <person name="Hofstad B.A."/>
            <person name="Robles A."/>
            <person name="Haridas S."/>
            <person name="Riley R."/>
            <person name="LaButti K."/>
            <person name="Pangilinan J."/>
            <person name="Andreopoulos W."/>
            <person name="Lipzen A."/>
            <person name="Yan J."/>
            <person name="Wang M."/>
            <person name="Ng V."/>
            <person name="Grigoriev I.V."/>
            <person name="Spatafora J.W."/>
            <person name="Magnuson J.K."/>
            <person name="Baker S.E."/>
            <person name="Pomraning K.R."/>
        </authorList>
    </citation>
    <scope>NUCLEOTIDE SEQUENCE [LARGE SCALE GENOMIC DNA]</scope>
    <source>
        <strain evidence="2">CBS 10300</strain>
    </source>
</reference>
<name>A0ACC3TEJ6_9ASCO</name>
<dbReference type="EMBL" id="MU970175">
    <property type="protein sequence ID" value="KAK9319595.1"/>
    <property type="molecule type" value="Genomic_DNA"/>
</dbReference>
<dbReference type="Proteomes" id="UP001489719">
    <property type="component" value="Unassembled WGS sequence"/>
</dbReference>
<keyword evidence="2" id="KW-1185">Reference proteome</keyword>
<evidence type="ECO:0000313" key="2">
    <source>
        <dbReference type="Proteomes" id="UP001489719"/>
    </source>
</evidence>
<organism evidence="1 2">
    <name type="scientific">Lipomyces orientalis</name>
    <dbReference type="NCBI Taxonomy" id="1233043"/>
    <lineage>
        <taxon>Eukaryota</taxon>
        <taxon>Fungi</taxon>
        <taxon>Dikarya</taxon>
        <taxon>Ascomycota</taxon>
        <taxon>Saccharomycotina</taxon>
        <taxon>Lipomycetes</taxon>
        <taxon>Lipomycetales</taxon>
        <taxon>Lipomycetaceae</taxon>
        <taxon>Lipomyces</taxon>
    </lineage>
</organism>
<sequence>MTDQGLTAAIENRVSSGKSSVSDRPAQQSSTTSNKLLTFIVATALVSIASVILALPYRNLLFPSVFHASKRSIALSVAGLNPTSPIVVATAMLDEKPVSAKLDADIGAPTGNRTPVYFFSHGGPTFMYSDRDEDGGDLGAFKMLRKIGKEIVEKVRPKAVVVFSAHWQASEDQVEVNTSEISDLIYDFYGFPSFMYEEQFPNVGSRAVAQRVIDQLQSKGIKAKGVSRGIDHGVWVPFKITFPEFQALKVPIVQVSLFGTDNPNQHVALGKALAPLRDENILIICSGMTVHNLREMGKYWGSVAPYSKRFDDTLERAISTQVGTAREDALANLIETNDANKSHPTKEHLLPIYIAAGAAYNEKGERLYTNQTSSLAWGEYRFGSLINA</sequence>
<keyword evidence="1" id="KW-0223">Dioxygenase</keyword>
<keyword evidence="1" id="KW-0560">Oxidoreductase</keyword>
<protein>
    <submittedName>
        <fullName evidence="1">Extradiol ring-cleavage dioxygenase, class III enzyme, subunit B</fullName>
    </submittedName>
</protein>
<evidence type="ECO:0000313" key="1">
    <source>
        <dbReference type="EMBL" id="KAK9319595.1"/>
    </source>
</evidence>